<evidence type="ECO:0000313" key="2">
    <source>
        <dbReference type="Proteomes" id="UP000439903"/>
    </source>
</evidence>
<reference evidence="1 2" key="1">
    <citation type="journal article" date="2019" name="Environ. Microbiol.">
        <title>At the nexus of three kingdoms: the genome of the mycorrhizal fungus Gigaspora margarita provides insights into plant, endobacterial and fungal interactions.</title>
        <authorList>
            <person name="Venice F."/>
            <person name="Ghignone S."/>
            <person name="Salvioli di Fossalunga A."/>
            <person name="Amselem J."/>
            <person name="Novero M."/>
            <person name="Xianan X."/>
            <person name="Sedzielewska Toro K."/>
            <person name="Morin E."/>
            <person name="Lipzen A."/>
            <person name="Grigoriev I.V."/>
            <person name="Henrissat B."/>
            <person name="Martin F.M."/>
            <person name="Bonfante P."/>
        </authorList>
    </citation>
    <scope>NUCLEOTIDE SEQUENCE [LARGE SCALE GENOMIC DNA]</scope>
    <source>
        <strain evidence="1 2">BEG34</strain>
    </source>
</reference>
<sequence>MANPIPFKLPKIAGLENYIPEYDGTIAKYKEWRDKVEEAFNIKGISKLMIFGRYSGNMDDRYTHQTKAHDRSADDPAHQIAEFVQELIVGSEQISMIKQHKIQTLNDPTGYPVSLNQVYDATRWYATAIRSAFKNGFVVDATTAPPATIVQVGFREILDEQFITEVVQETYQQQFLRYKFIPNWNDANSFDKYRQKFKELRVLANYQYATVFKSGPYTNYKLRLPPEMKERLTFQSGLGAITTEVDFWQQTAAIFHSI</sequence>
<gene>
    <name evidence="1" type="ORF">F8M41_013010</name>
</gene>
<organism evidence="1 2">
    <name type="scientific">Gigaspora margarita</name>
    <dbReference type="NCBI Taxonomy" id="4874"/>
    <lineage>
        <taxon>Eukaryota</taxon>
        <taxon>Fungi</taxon>
        <taxon>Fungi incertae sedis</taxon>
        <taxon>Mucoromycota</taxon>
        <taxon>Glomeromycotina</taxon>
        <taxon>Glomeromycetes</taxon>
        <taxon>Diversisporales</taxon>
        <taxon>Gigasporaceae</taxon>
        <taxon>Gigaspora</taxon>
    </lineage>
</organism>
<name>A0A8H4EPC9_GIGMA</name>
<dbReference type="OrthoDB" id="2422081at2759"/>
<proteinExistence type="predicted"/>
<dbReference type="Proteomes" id="UP000439903">
    <property type="component" value="Unassembled WGS sequence"/>
</dbReference>
<evidence type="ECO:0000313" key="1">
    <source>
        <dbReference type="EMBL" id="KAF0528709.1"/>
    </source>
</evidence>
<dbReference type="EMBL" id="WTPW01000265">
    <property type="protein sequence ID" value="KAF0528709.1"/>
    <property type="molecule type" value="Genomic_DNA"/>
</dbReference>
<comment type="caution">
    <text evidence="1">The sequence shown here is derived from an EMBL/GenBank/DDBJ whole genome shotgun (WGS) entry which is preliminary data.</text>
</comment>
<keyword evidence="2" id="KW-1185">Reference proteome</keyword>
<dbReference type="AlphaFoldDB" id="A0A8H4EPC9"/>
<protein>
    <submittedName>
        <fullName evidence="1">Uncharacterized protein</fullName>
    </submittedName>
</protein>
<accession>A0A8H4EPC9</accession>